<sequence>MSGSHNYHLQAMIKFWEVSSEPWGAKDRNSKFIYANKRYHELLSLPYGFNVEGRYDGELPASTAEFQNEFQAHDRKVEKLLDRVTSIEIHPFEQNHYLQPWYFDKYPLMDSHGVCIGTIFHGRPVEMITLTRLDKIKIPSSLVFTPPSDFFLKREWEIVFYLLQGFSAKDISAHLHISHRTVTNHIQNVYQKANVSSRRGLIEFCYENNISNYIPDRFFQNARISINLTGFLRKYCQNPFDHMSDVMVGIKILILRAYERPADARYLRRYKTYCPA</sequence>
<reference evidence="5 6" key="1">
    <citation type="journal article" date="2017" name="Antonie Van Leeuwenhoek">
        <title>Phylogenomic resolution of the bacterial genus Pantoea and its relationship with Erwinia and Tatumella.</title>
        <authorList>
            <person name="Palmer M."/>
            <person name="Steenkamp E.T."/>
            <person name="Coetzee M.P."/>
            <person name="Chan W.Y."/>
            <person name="van Zyl E."/>
            <person name="De Maayer P."/>
            <person name="Coutinho T.A."/>
            <person name="Blom J."/>
            <person name="Smits T.H."/>
            <person name="Duffy B."/>
            <person name="Venter S.N."/>
        </authorList>
    </citation>
    <scope>NUCLEOTIDE SEQUENCE [LARGE SCALE GENOMIC DNA]</scope>
    <source>
        <strain evidence="5 6">LMG 2657</strain>
    </source>
</reference>
<dbReference type="Gene3D" id="1.10.10.10">
    <property type="entry name" value="Winged helix-like DNA-binding domain superfamily/Winged helix DNA-binding domain"/>
    <property type="match status" value="1"/>
</dbReference>
<dbReference type="PANTHER" id="PTHR44688:SF16">
    <property type="entry name" value="DNA-BINDING TRANSCRIPTIONAL ACTIVATOR DEVR_DOSR"/>
    <property type="match status" value="1"/>
</dbReference>
<dbReference type="EMBL" id="MLJI01000001">
    <property type="protein sequence ID" value="ORM92169.1"/>
    <property type="molecule type" value="Genomic_DNA"/>
</dbReference>
<dbReference type="GO" id="GO:0006355">
    <property type="term" value="P:regulation of DNA-templated transcription"/>
    <property type="evidence" value="ECO:0007669"/>
    <property type="project" value="InterPro"/>
</dbReference>
<dbReference type="SMART" id="SM00421">
    <property type="entry name" value="HTH_LUXR"/>
    <property type="match status" value="1"/>
</dbReference>
<dbReference type="InterPro" id="IPR016032">
    <property type="entry name" value="Sig_transdc_resp-reg_C-effctor"/>
</dbReference>
<evidence type="ECO:0000256" key="3">
    <source>
        <dbReference type="ARBA" id="ARBA00023163"/>
    </source>
</evidence>
<evidence type="ECO:0000259" key="4">
    <source>
        <dbReference type="PROSITE" id="PS50043"/>
    </source>
</evidence>
<dbReference type="CDD" id="cd06170">
    <property type="entry name" value="LuxR_C_like"/>
    <property type="match status" value="1"/>
</dbReference>
<dbReference type="PROSITE" id="PS00622">
    <property type="entry name" value="HTH_LUXR_1"/>
    <property type="match status" value="1"/>
</dbReference>
<keyword evidence="1" id="KW-0805">Transcription regulation</keyword>
<keyword evidence="3" id="KW-0804">Transcription</keyword>
<evidence type="ECO:0000313" key="6">
    <source>
        <dbReference type="Proteomes" id="UP000193749"/>
    </source>
</evidence>
<dbReference type="InterPro" id="IPR000792">
    <property type="entry name" value="Tscrpt_reg_LuxR_C"/>
</dbReference>
<keyword evidence="6" id="KW-1185">Reference proteome</keyword>
<dbReference type="AlphaFoldDB" id="A0A1X1EQ77"/>
<feature type="domain" description="HTH luxR-type" evidence="4">
    <location>
        <begin position="146"/>
        <end position="209"/>
    </location>
</feature>
<dbReference type="STRING" id="55209.HA50_01885"/>
<organism evidence="5 6">
    <name type="scientific">Pantoea cypripedii</name>
    <name type="common">Pectobacterium cypripedii</name>
    <name type="synonym">Erwinia cypripedii</name>
    <dbReference type="NCBI Taxonomy" id="55209"/>
    <lineage>
        <taxon>Bacteria</taxon>
        <taxon>Pseudomonadati</taxon>
        <taxon>Pseudomonadota</taxon>
        <taxon>Gammaproteobacteria</taxon>
        <taxon>Enterobacterales</taxon>
        <taxon>Erwiniaceae</taxon>
        <taxon>Pantoea</taxon>
    </lineage>
</organism>
<evidence type="ECO:0000256" key="1">
    <source>
        <dbReference type="ARBA" id="ARBA00023015"/>
    </source>
</evidence>
<evidence type="ECO:0000256" key="2">
    <source>
        <dbReference type="ARBA" id="ARBA00023125"/>
    </source>
</evidence>
<dbReference type="InterPro" id="IPR013656">
    <property type="entry name" value="PAS_4"/>
</dbReference>
<accession>A0A1X1EQ77</accession>
<dbReference type="Pfam" id="PF00196">
    <property type="entry name" value="GerE"/>
    <property type="match status" value="1"/>
</dbReference>
<dbReference type="PROSITE" id="PS50043">
    <property type="entry name" value="HTH_LUXR_2"/>
    <property type="match status" value="1"/>
</dbReference>
<dbReference type="Proteomes" id="UP000193749">
    <property type="component" value="Unassembled WGS sequence"/>
</dbReference>
<dbReference type="GO" id="GO:0003677">
    <property type="term" value="F:DNA binding"/>
    <property type="evidence" value="ECO:0007669"/>
    <property type="project" value="UniProtKB-KW"/>
</dbReference>
<dbReference type="SUPFAM" id="SSF46894">
    <property type="entry name" value="C-terminal effector domain of the bipartite response regulators"/>
    <property type="match status" value="1"/>
</dbReference>
<keyword evidence="2" id="KW-0238">DNA-binding</keyword>
<proteinExistence type="predicted"/>
<protein>
    <submittedName>
        <fullName evidence="5">Helix-turn-helix transcriptional regulator</fullName>
    </submittedName>
</protein>
<evidence type="ECO:0000313" key="5">
    <source>
        <dbReference type="EMBL" id="ORM92169.1"/>
    </source>
</evidence>
<gene>
    <name evidence="5" type="ORF">HA50_01885</name>
</gene>
<dbReference type="PANTHER" id="PTHR44688">
    <property type="entry name" value="DNA-BINDING TRANSCRIPTIONAL ACTIVATOR DEVR_DOSR"/>
    <property type="match status" value="1"/>
</dbReference>
<dbReference type="InterPro" id="IPR036388">
    <property type="entry name" value="WH-like_DNA-bd_sf"/>
</dbReference>
<name>A0A1X1EQ77_PANCY</name>
<dbReference type="Pfam" id="PF08448">
    <property type="entry name" value="PAS_4"/>
    <property type="match status" value="1"/>
</dbReference>
<comment type="caution">
    <text evidence="5">The sequence shown here is derived from an EMBL/GenBank/DDBJ whole genome shotgun (WGS) entry which is preliminary data.</text>
</comment>
<dbReference type="PRINTS" id="PR00038">
    <property type="entry name" value="HTHLUXR"/>
</dbReference>